<comment type="similarity">
    <text evidence="1">Belongs to the UPF0065 (bug) family.</text>
</comment>
<dbReference type="Gene3D" id="3.40.190.10">
    <property type="entry name" value="Periplasmic binding protein-like II"/>
    <property type="match status" value="1"/>
</dbReference>
<proteinExistence type="inferred from homology"/>
<dbReference type="Proteomes" id="UP001237156">
    <property type="component" value="Unassembled WGS sequence"/>
</dbReference>
<dbReference type="PANTHER" id="PTHR42928">
    <property type="entry name" value="TRICARBOXYLATE-BINDING PROTEIN"/>
    <property type="match status" value="1"/>
</dbReference>
<keyword evidence="2" id="KW-0732">Signal</keyword>
<organism evidence="3 4">
    <name type="scientific">Ottowia cancrivicina</name>
    <dbReference type="NCBI Taxonomy" id="3040346"/>
    <lineage>
        <taxon>Bacteria</taxon>
        <taxon>Pseudomonadati</taxon>
        <taxon>Pseudomonadota</taxon>
        <taxon>Betaproteobacteria</taxon>
        <taxon>Burkholderiales</taxon>
        <taxon>Comamonadaceae</taxon>
        <taxon>Ottowia</taxon>
    </lineage>
</organism>
<protein>
    <submittedName>
        <fullName evidence="3">Bug family tripartite tricarboxylate transporter substrate binding protein</fullName>
    </submittedName>
</protein>
<name>A0AAW6RH95_9BURK</name>
<dbReference type="PANTHER" id="PTHR42928:SF5">
    <property type="entry name" value="BLR1237 PROTEIN"/>
    <property type="match status" value="1"/>
</dbReference>
<feature type="chain" id="PRO_5043499069" evidence="2">
    <location>
        <begin position="26"/>
        <end position="339"/>
    </location>
</feature>
<evidence type="ECO:0000256" key="2">
    <source>
        <dbReference type="SAM" id="SignalP"/>
    </source>
</evidence>
<feature type="signal peptide" evidence="2">
    <location>
        <begin position="1"/>
        <end position="25"/>
    </location>
</feature>
<accession>A0AAW6RH95</accession>
<dbReference type="SUPFAM" id="SSF53850">
    <property type="entry name" value="Periplasmic binding protein-like II"/>
    <property type="match status" value="1"/>
</dbReference>
<dbReference type="Gene3D" id="3.40.190.150">
    <property type="entry name" value="Bordetella uptake gene, domain 1"/>
    <property type="match status" value="1"/>
</dbReference>
<dbReference type="InterPro" id="IPR042100">
    <property type="entry name" value="Bug_dom1"/>
</dbReference>
<dbReference type="RefSeq" id="WP_279523427.1">
    <property type="nucleotide sequence ID" value="NZ_JARVII010000001.1"/>
</dbReference>
<dbReference type="InterPro" id="IPR005064">
    <property type="entry name" value="BUG"/>
</dbReference>
<keyword evidence="4" id="KW-1185">Reference proteome</keyword>
<evidence type="ECO:0000256" key="1">
    <source>
        <dbReference type="ARBA" id="ARBA00006987"/>
    </source>
</evidence>
<dbReference type="EMBL" id="JARVII010000001">
    <property type="protein sequence ID" value="MDG9698288.1"/>
    <property type="molecule type" value="Genomic_DNA"/>
</dbReference>
<sequence length="339" mass="35955">MKRRYFVKRFAASALAAALLPAARAAELAAEPAPVPGAPIAGGKPVHVLVGFPPGGGTDTVARLLADKLAVQLGQPVVVDNRPGAGGQIAAQLLKNARPDGLTLFFSHDHTISILPLVVRQPGFDPVKDFTQVAGVASFANTFAVSAATPANSLDEYMAWARQQDGRGSSVGIPAPASVPEFLVKVLSQKYGADLLPVPYRGTAPMVADMLGNQISAGIGSVPEFIENHRAGKLRVLATLGPQRQKTLPEVPTFAELGLRGFEDLPYYGFFAPKGTPQDALDALSEAIRRVMADPGVQDRLDRIGLTPEYMSAAQLTARARAYEGTWSRIIRESGFQPQ</sequence>
<gene>
    <name evidence="3" type="ORF">QB898_00885</name>
</gene>
<evidence type="ECO:0000313" key="4">
    <source>
        <dbReference type="Proteomes" id="UP001237156"/>
    </source>
</evidence>
<comment type="caution">
    <text evidence="3">The sequence shown here is derived from an EMBL/GenBank/DDBJ whole genome shotgun (WGS) entry which is preliminary data.</text>
</comment>
<dbReference type="AlphaFoldDB" id="A0AAW6RH95"/>
<evidence type="ECO:0000313" key="3">
    <source>
        <dbReference type="EMBL" id="MDG9698288.1"/>
    </source>
</evidence>
<dbReference type="Pfam" id="PF03401">
    <property type="entry name" value="TctC"/>
    <property type="match status" value="1"/>
</dbReference>
<dbReference type="CDD" id="cd13579">
    <property type="entry name" value="PBP2_Bug_NagM"/>
    <property type="match status" value="1"/>
</dbReference>
<dbReference type="PIRSF" id="PIRSF017082">
    <property type="entry name" value="YflP"/>
    <property type="match status" value="1"/>
</dbReference>
<reference evidence="3 4" key="1">
    <citation type="submission" date="2023-04" db="EMBL/GenBank/DDBJ databases">
        <title>Ottowia paracancer sp. nov., isolated from human stomach.</title>
        <authorList>
            <person name="Song Y."/>
        </authorList>
    </citation>
    <scope>NUCLEOTIDE SEQUENCE [LARGE SCALE GENOMIC DNA]</scope>
    <source>
        <strain evidence="3 4">10c7w1</strain>
    </source>
</reference>